<dbReference type="STRING" id="337451.A0A3S3MRV6"/>
<dbReference type="CDD" id="cd03784">
    <property type="entry name" value="GT1_Gtf-like"/>
    <property type="match status" value="1"/>
</dbReference>
<dbReference type="EMBL" id="QPKB01000005">
    <property type="protein sequence ID" value="RWR84985.1"/>
    <property type="molecule type" value="Genomic_DNA"/>
</dbReference>
<dbReference type="Proteomes" id="UP000283530">
    <property type="component" value="Unassembled WGS sequence"/>
</dbReference>
<dbReference type="PANTHER" id="PTHR48047">
    <property type="entry name" value="GLYCOSYLTRANSFERASE"/>
    <property type="match status" value="1"/>
</dbReference>
<comment type="caution">
    <text evidence="6">The sequence shown here is derived from an EMBL/GenBank/DDBJ whole genome shotgun (WGS) entry which is preliminary data.</text>
</comment>
<dbReference type="SUPFAM" id="SSF53756">
    <property type="entry name" value="UDP-Glycosyltransferase/glycogen phosphorylase"/>
    <property type="match status" value="1"/>
</dbReference>
<protein>
    <recommendedName>
        <fullName evidence="5">Glycosyltransferase</fullName>
        <ecNumber evidence="5">2.4.1.-</ecNumber>
    </recommendedName>
</protein>
<evidence type="ECO:0000256" key="2">
    <source>
        <dbReference type="ARBA" id="ARBA00022676"/>
    </source>
</evidence>
<dbReference type="AlphaFoldDB" id="A0A3S3MRV6"/>
<proteinExistence type="inferred from homology"/>
<dbReference type="FunFam" id="3.40.50.2000:FF:000047">
    <property type="entry name" value="Glycosyltransferase"/>
    <property type="match status" value="1"/>
</dbReference>
<evidence type="ECO:0000256" key="4">
    <source>
        <dbReference type="RuleBase" id="RU003718"/>
    </source>
</evidence>
<evidence type="ECO:0000256" key="5">
    <source>
        <dbReference type="RuleBase" id="RU362057"/>
    </source>
</evidence>
<evidence type="ECO:0000313" key="6">
    <source>
        <dbReference type="EMBL" id="RWR84985.1"/>
    </source>
</evidence>
<dbReference type="Pfam" id="PF00201">
    <property type="entry name" value="UDPGT"/>
    <property type="match status" value="1"/>
</dbReference>
<reference evidence="6 7" key="1">
    <citation type="journal article" date="2019" name="Nat. Plants">
        <title>Stout camphor tree genome fills gaps in understanding of flowering plant genome evolution.</title>
        <authorList>
            <person name="Chaw S.M."/>
            <person name="Liu Y.C."/>
            <person name="Wu Y.W."/>
            <person name="Wang H.Y."/>
            <person name="Lin C.I."/>
            <person name="Wu C.S."/>
            <person name="Ke H.M."/>
            <person name="Chang L.Y."/>
            <person name="Hsu C.Y."/>
            <person name="Yang H.T."/>
            <person name="Sudianto E."/>
            <person name="Hsu M.H."/>
            <person name="Wu K.P."/>
            <person name="Wang L.N."/>
            <person name="Leebens-Mack J.H."/>
            <person name="Tsai I.J."/>
        </authorList>
    </citation>
    <scope>NUCLEOTIDE SEQUENCE [LARGE SCALE GENOMIC DNA]</scope>
    <source>
        <strain evidence="7">cv. Chaw 1501</strain>
        <tissue evidence="6">Young leaves</tissue>
    </source>
</reference>
<dbReference type="InterPro" id="IPR035595">
    <property type="entry name" value="UDP_glycos_trans_CS"/>
</dbReference>
<evidence type="ECO:0000256" key="3">
    <source>
        <dbReference type="ARBA" id="ARBA00022679"/>
    </source>
</evidence>
<name>A0A3S3MRV6_9MAGN</name>
<keyword evidence="2 4" id="KW-0328">Glycosyltransferase</keyword>
<evidence type="ECO:0000256" key="1">
    <source>
        <dbReference type="ARBA" id="ARBA00009995"/>
    </source>
</evidence>
<dbReference type="PROSITE" id="PS00375">
    <property type="entry name" value="UDPGT"/>
    <property type="match status" value="1"/>
</dbReference>
<evidence type="ECO:0000313" key="7">
    <source>
        <dbReference type="Proteomes" id="UP000283530"/>
    </source>
</evidence>
<dbReference type="PANTHER" id="PTHR48047:SF182">
    <property type="entry name" value="GLYCOSYLTRANSFERASE"/>
    <property type="match status" value="1"/>
</dbReference>
<dbReference type="EC" id="2.4.1.-" evidence="5"/>
<organism evidence="6 7">
    <name type="scientific">Cinnamomum micranthum f. kanehirae</name>
    <dbReference type="NCBI Taxonomy" id="337451"/>
    <lineage>
        <taxon>Eukaryota</taxon>
        <taxon>Viridiplantae</taxon>
        <taxon>Streptophyta</taxon>
        <taxon>Embryophyta</taxon>
        <taxon>Tracheophyta</taxon>
        <taxon>Spermatophyta</taxon>
        <taxon>Magnoliopsida</taxon>
        <taxon>Magnoliidae</taxon>
        <taxon>Laurales</taxon>
        <taxon>Lauraceae</taxon>
        <taxon>Cinnamomum</taxon>
    </lineage>
</organism>
<sequence>MASQEIQQPHFIFIPFLAQGHMIPMMDMARLFAKRGVISTIITTSLNAARFKAVIDRAAESGLPIRLIQLDFPWQEGGLPQGLENVDAIDSPIPGRKFFPALELLQEPIEQFLKEDHQPGPSCMISDFCLPWTYDIACKLHIPRIAFHGTSSFSLLSSLNLQRVKPHEAVSSEFELFVLPGLPHKVEISKAQLQDDIINKGNSEMTAMFDRFREVDSKSSGVVINSFNELELEYVDYYKKAMGKKAWTIGPVSLCNKEVPDKAQRGNKAAIDDKKCLNWLDSKKPNSVIYACFGSISRLTPAQLKEIALGLEASNQPFVLVIRKCERIAEIENWLSEGFEERVKDRGLLIRGWAPQTLILSHQAVGGFLTHCGWNSTLEGISAGVPLITWPQFGEQFLNEKLIVNVLRIGVNIGVEAAVKWFEEEKNVLVKMEEVKKAVERLMGSDNEAEERRMRAKELGESARKTMEEGGSSYNNMTLFIEDIMEQTRQKME</sequence>
<dbReference type="Gene3D" id="3.40.50.2000">
    <property type="entry name" value="Glycogen Phosphorylase B"/>
    <property type="match status" value="2"/>
</dbReference>
<dbReference type="OrthoDB" id="5835829at2759"/>
<dbReference type="FunFam" id="3.40.50.2000:FF:000071">
    <property type="entry name" value="Glycosyltransferase"/>
    <property type="match status" value="1"/>
</dbReference>
<keyword evidence="7" id="KW-1185">Reference proteome</keyword>
<accession>A0A3S3MRV6</accession>
<gene>
    <name evidence="6" type="ORF">CKAN_01382500</name>
</gene>
<dbReference type="GO" id="GO:0035251">
    <property type="term" value="F:UDP-glucosyltransferase activity"/>
    <property type="evidence" value="ECO:0007669"/>
    <property type="project" value="TreeGrafter"/>
</dbReference>
<dbReference type="InterPro" id="IPR002213">
    <property type="entry name" value="UDP_glucos_trans"/>
</dbReference>
<comment type="similarity">
    <text evidence="1 4">Belongs to the UDP-glycosyltransferase family.</text>
</comment>
<keyword evidence="3 4" id="KW-0808">Transferase</keyword>